<dbReference type="EC" id="2.7.9.3" evidence="9"/>
<sequence length="318" mass="33929">MEVLSSLPKVVDPKVLAGRDENAAVYKISDELAVVQTVDYITPVVDDPYQFGMIAAANSISDIYAMGVKPAFALNIVGYPNQTLPLSILEQILKGGADKSSEAGISIIGGHSVTDHAPKYGLVVTGFAHPEKLITKKGAKPGDALVLTKPLGIGVITTGIDRRLTTPAMEIAVIEEMYRLNRDASEAMVEVGVSACTDVTGFGLLGHLSEMLSSSGVGAKIYNSDVPLITGAIEMAEAGAFSGGAHNNFRYMRDKVTWENSISKEMRMILCDPQTSGGLLIAVDPQKLDTFLNTLGQKNVDAREIGTITKEKTFRVLE</sequence>
<dbReference type="Gene3D" id="3.30.1330.10">
    <property type="entry name" value="PurM-like, N-terminal domain"/>
    <property type="match status" value="1"/>
</dbReference>
<evidence type="ECO:0000256" key="4">
    <source>
        <dbReference type="ARBA" id="ARBA00022741"/>
    </source>
</evidence>
<keyword evidence="5 9" id="KW-0418">Kinase</keyword>
<feature type="binding site" description="in other chain" evidence="9">
    <location>
        <begin position="19"/>
        <end position="21"/>
    </location>
    <ligand>
        <name>ATP</name>
        <dbReference type="ChEBI" id="CHEBI:30616"/>
        <note>ligand shared between dimeric partners</note>
    </ligand>
</feature>
<evidence type="ECO:0000313" key="13">
    <source>
        <dbReference type="Proteomes" id="UP000036356"/>
    </source>
</evidence>
<keyword evidence="3 9" id="KW-0479">Metal-binding</keyword>
<feature type="binding site" evidence="9">
    <location>
        <position position="198"/>
    </location>
    <ligand>
        <name>Mg(2+)</name>
        <dbReference type="ChEBI" id="CHEBI:18420"/>
    </ligand>
</feature>
<dbReference type="InterPro" id="IPR023061">
    <property type="entry name" value="SelD_I"/>
</dbReference>
<dbReference type="PANTHER" id="PTHR10256:SF0">
    <property type="entry name" value="INACTIVE SELENIDE, WATER DIKINASE-LIKE PROTEIN-RELATED"/>
    <property type="match status" value="1"/>
</dbReference>
<dbReference type="GO" id="GO:0004756">
    <property type="term" value="F:selenide, water dikinase activity"/>
    <property type="evidence" value="ECO:0007669"/>
    <property type="project" value="UniProtKB-UniRule"/>
</dbReference>
<keyword evidence="2 9" id="KW-0808">Transferase</keyword>
<dbReference type="InterPro" id="IPR004536">
    <property type="entry name" value="SPS/SelD"/>
</dbReference>
<keyword evidence="8 9" id="KW-0711">Selenium</keyword>
<comment type="similarity">
    <text evidence="1 9">Belongs to the selenophosphate synthase 1 family. Class I subfamily.</text>
</comment>
<organism evidence="12 13">
    <name type="scientific">Desulfosporosinus acididurans</name>
    <dbReference type="NCBI Taxonomy" id="476652"/>
    <lineage>
        <taxon>Bacteria</taxon>
        <taxon>Bacillati</taxon>
        <taxon>Bacillota</taxon>
        <taxon>Clostridia</taxon>
        <taxon>Eubacteriales</taxon>
        <taxon>Desulfitobacteriaceae</taxon>
        <taxon>Desulfosporosinus</taxon>
    </lineage>
</organism>
<feature type="binding site" description="in other chain" evidence="9">
    <location>
        <position position="62"/>
    </location>
    <ligand>
        <name>ATP</name>
        <dbReference type="ChEBI" id="CHEBI:30616"/>
        <note>ligand shared between dimeric partners</note>
    </ligand>
</feature>
<dbReference type="Pfam" id="PF02769">
    <property type="entry name" value="AIRS_C"/>
    <property type="match status" value="1"/>
</dbReference>
<name>A0A0J1FQG8_9FIRM</name>
<dbReference type="SUPFAM" id="SSF55326">
    <property type="entry name" value="PurM N-terminal domain-like"/>
    <property type="match status" value="1"/>
</dbReference>
<evidence type="ECO:0000256" key="9">
    <source>
        <dbReference type="HAMAP-Rule" id="MF_00625"/>
    </source>
</evidence>
<dbReference type="NCBIfam" id="TIGR00476">
    <property type="entry name" value="selD"/>
    <property type="match status" value="1"/>
</dbReference>
<evidence type="ECO:0000256" key="8">
    <source>
        <dbReference type="ARBA" id="ARBA00023266"/>
    </source>
</evidence>
<comment type="catalytic activity">
    <reaction evidence="9">
        <text>hydrogenselenide + ATP + H2O = selenophosphate + AMP + phosphate + 2 H(+)</text>
        <dbReference type="Rhea" id="RHEA:18737"/>
        <dbReference type="ChEBI" id="CHEBI:15377"/>
        <dbReference type="ChEBI" id="CHEBI:15378"/>
        <dbReference type="ChEBI" id="CHEBI:16144"/>
        <dbReference type="ChEBI" id="CHEBI:29317"/>
        <dbReference type="ChEBI" id="CHEBI:30616"/>
        <dbReference type="ChEBI" id="CHEBI:43474"/>
        <dbReference type="ChEBI" id="CHEBI:456215"/>
        <dbReference type="EC" id="2.7.9.3"/>
    </reaction>
</comment>
<dbReference type="PANTHER" id="PTHR10256">
    <property type="entry name" value="SELENIDE, WATER DIKINASE"/>
    <property type="match status" value="1"/>
</dbReference>
<evidence type="ECO:0000259" key="10">
    <source>
        <dbReference type="Pfam" id="PF00586"/>
    </source>
</evidence>
<evidence type="ECO:0000256" key="1">
    <source>
        <dbReference type="ARBA" id="ARBA00008026"/>
    </source>
</evidence>
<feature type="domain" description="PurM-like C-terminal" evidence="11">
    <location>
        <begin position="140"/>
        <end position="315"/>
    </location>
</feature>
<dbReference type="Gene3D" id="3.90.650.10">
    <property type="entry name" value="PurM-like C-terminal domain"/>
    <property type="match status" value="1"/>
</dbReference>
<feature type="binding site" evidence="9">
    <location>
        <begin position="110"/>
        <end position="112"/>
    </location>
    <ligand>
        <name>ATP</name>
        <dbReference type="ChEBI" id="CHEBI:30616"/>
        <note>ligand shared between dimeric partners</note>
    </ligand>
</feature>
<dbReference type="PIRSF" id="PIRSF036407">
    <property type="entry name" value="Selenphspht_syn"/>
    <property type="match status" value="1"/>
</dbReference>
<evidence type="ECO:0000313" key="12">
    <source>
        <dbReference type="EMBL" id="KLU65750.1"/>
    </source>
</evidence>
<evidence type="ECO:0000256" key="2">
    <source>
        <dbReference type="ARBA" id="ARBA00022679"/>
    </source>
</evidence>
<evidence type="ECO:0000259" key="11">
    <source>
        <dbReference type="Pfam" id="PF02769"/>
    </source>
</evidence>
<evidence type="ECO:0000256" key="5">
    <source>
        <dbReference type="ARBA" id="ARBA00022777"/>
    </source>
</evidence>
<keyword evidence="7 9" id="KW-0460">Magnesium</keyword>
<dbReference type="GO" id="GO:0016260">
    <property type="term" value="P:selenocysteine biosynthetic process"/>
    <property type="evidence" value="ECO:0007669"/>
    <property type="project" value="InterPro"/>
</dbReference>
<dbReference type="AlphaFoldDB" id="A0A0J1FQG8"/>
<feature type="binding site" description="in other chain" evidence="9">
    <location>
        <position position="39"/>
    </location>
    <ligand>
        <name>ATP</name>
        <dbReference type="ChEBI" id="CHEBI:30616"/>
        <note>ligand shared between dimeric partners</note>
    </ligand>
</feature>
<dbReference type="PATRIC" id="rast|0.CDS.1"/>
<feature type="binding site" evidence="9">
    <location>
        <position position="62"/>
    </location>
    <ligand>
        <name>Mg(2+)</name>
        <dbReference type="ChEBI" id="CHEBI:18420"/>
    </ligand>
</feature>
<reference evidence="12 13" key="1">
    <citation type="submission" date="2015-06" db="EMBL/GenBank/DDBJ databases">
        <title>Draft genome of the moderately acidophilic sulfate reducer Candidatus Desulfosporosinus acididurans strain M1.</title>
        <authorList>
            <person name="Poehlein A."/>
            <person name="Petzsch P."/>
            <person name="Johnson B.D."/>
            <person name="Schloemann M."/>
            <person name="Daniel R."/>
            <person name="Muehling M."/>
        </authorList>
    </citation>
    <scope>NUCLEOTIDE SEQUENCE [LARGE SCALE GENOMIC DNA]</scope>
    <source>
        <strain evidence="12 13">M1</strain>
    </source>
</reference>
<comment type="caution">
    <text evidence="9">Lacks conserved residue(s) required for the propagation of feature annotation.</text>
</comment>
<dbReference type="InterPro" id="IPR036676">
    <property type="entry name" value="PurM-like_C_sf"/>
</dbReference>
<evidence type="ECO:0000256" key="7">
    <source>
        <dbReference type="ARBA" id="ARBA00022842"/>
    </source>
</evidence>
<dbReference type="NCBIfam" id="NF002098">
    <property type="entry name" value="PRK00943.1"/>
    <property type="match status" value="1"/>
</dbReference>
<dbReference type="GO" id="GO:0000287">
    <property type="term" value="F:magnesium ion binding"/>
    <property type="evidence" value="ECO:0007669"/>
    <property type="project" value="UniProtKB-UniRule"/>
</dbReference>
<dbReference type="FunFam" id="3.90.650.10:FF:000004">
    <property type="entry name" value="Selenide, water dikinase"/>
    <property type="match status" value="1"/>
</dbReference>
<comment type="caution">
    <text evidence="12">The sequence shown here is derived from an EMBL/GenBank/DDBJ whole genome shotgun (WGS) entry which is preliminary data.</text>
</comment>
<dbReference type="CDD" id="cd02195">
    <property type="entry name" value="SelD"/>
    <property type="match status" value="1"/>
</dbReference>
<comment type="function">
    <text evidence="9">Synthesizes selenophosphate from selenide and ATP.</text>
</comment>
<keyword evidence="4 9" id="KW-0547">Nucleotide-binding</keyword>
<dbReference type="InterPro" id="IPR016188">
    <property type="entry name" value="PurM-like_N"/>
</dbReference>
<feature type="domain" description="PurM-like N-terminal" evidence="10">
    <location>
        <begin position="21"/>
        <end position="127"/>
    </location>
</feature>
<dbReference type="InterPro" id="IPR010918">
    <property type="entry name" value="PurM-like_C_dom"/>
</dbReference>
<dbReference type="EMBL" id="LDZY01000007">
    <property type="protein sequence ID" value="KLU65750.1"/>
    <property type="molecule type" value="Genomic_DNA"/>
</dbReference>
<dbReference type="GO" id="GO:0005737">
    <property type="term" value="C:cytoplasm"/>
    <property type="evidence" value="ECO:0007669"/>
    <property type="project" value="TreeGrafter"/>
</dbReference>
<dbReference type="InterPro" id="IPR036921">
    <property type="entry name" value="PurM-like_N_sf"/>
</dbReference>
<comment type="subunit">
    <text evidence="9">Homodimer.</text>
</comment>
<keyword evidence="6 9" id="KW-0067">ATP-binding</keyword>
<evidence type="ECO:0000256" key="3">
    <source>
        <dbReference type="ARBA" id="ARBA00022723"/>
    </source>
</evidence>
<dbReference type="STRING" id="476652.DEAC_c23800"/>
<gene>
    <name evidence="12" type="primary">selD_1</name>
    <name evidence="9" type="synonym">selD</name>
    <name evidence="12" type="ORF">DEAC_c23800</name>
</gene>
<dbReference type="Proteomes" id="UP000036356">
    <property type="component" value="Unassembled WGS sequence"/>
</dbReference>
<dbReference type="GO" id="GO:0005524">
    <property type="term" value="F:ATP binding"/>
    <property type="evidence" value="ECO:0007669"/>
    <property type="project" value="UniProtKB-UniRule"/>
</dbReference>
<dbReference type="HAMAP" id="MF_00625">
    <property type="entry name" value="SelD"/>
    <property type="match status" value="1"/>
</dbReference>
<dbReference type="Pfam" id="PF00586">
    <property type="entry name" value="AIRS"/>
    <property type="match status" value="1"/>
</dbReference>
<evidence type="ECO:0000256" key="6">
    <source>
        <dbReference type="ARBA" id="ARBA00022840"/>
    </source>
</evidence>
<dbReference type="SUPFAM" id="SSF56042">
    <property type="entry name" value="PurM C-terminal domain-like"/>
    <property type="match status" value="1"/>
</dbReference>
<accession>A0A0J1FQG8</accession>
<proteinExistence type="inferred from homology"/>
<protein>
    <recommendedName>
        <fullName evidence="9">Selenide, water dikinase</fullName>
        <ecNumber evidence="9">2.7.9.3</ecNumber>
    </recommendedName>
    <alternativeName>
        <fullName evidence="9">Selenium donor protein</fullName>
    </alternativeName>
    <alternativeName>
        <fullName evidence="9">Selenophosphate synthase</fullName>
    </alternativeName>
</protein>
<comment type="cofactor">
    <cofactor evidence="9">
        <name>Mg(2+)</name>
        <dbReference type="ChEBI" id="CHEBI:18420"/>
    </cofactor>
    <text evidence="9">Binds 1 Mg(2+) ion per monomer.</text>
</comment>
<keyword evidence="13" id="KW-1185">Reference proteome</keyword>